<dbReference type="GO" id="GO:0016567">
    <property type="term" value="P:protein ubiquitination"/>
    <property type="evidence" value="ECO:0007669"/>
    <property type="project" value="InterPro"/>
</dbReference>
<evidence type="ECO:0000259" key="1">
    <source>
        <dbReference type="PROSITE" id="PS51698"/>
    </source>
</evidence>
<proteinExistence type="predicted"/>
<dbReference type="Gene3D" id="1.10.150.50">
    <property type="entry name" value="Transcription Factor, Ets-1"/>
    <property type="match status" value="1"/>
</dbReference>
<dbReference type="PANTHER" id="PTHR22849">
    <property type="entry name" value="WDSAM1 PROTEIN"/>
    <property type="match status" value="1"/>
</dbReference>
<dbReference type="InterPro" id="IPR013761">
    <property type="entry name" value="SAM/pointed_sf"/>
</dbReference>
<dbReference type="SUPFAM" id="SSF57850">
    <property type="entry name" value="RING/U-box"/>
    <property type="match status" value="1"/>
</dbReference>
<dbReference type="CDD" id="cd16453">
    <property type="entry name" value="RING-Ubox"/>
    <property type="match status" value="1"/>
</dbReference>
<dbReference type="PANTHER" id="PTHR22849:SF163">
    <property type="entry name" value="U-BOX DOMAIN-CONTAINING PROTEIN"/>
    <property type="match status" value="1"/>
</dbReference>
<dbReference type="Pfam" id="PF04564">
    <property type="entry name" value="U-box"/>
    <property type="match status" value="1"/>
</dbReference>
<dbReference type="Proteomes" id="UP000023152">
    <property type="component" value="Unassembled WGS sequence"/>
</dbReference>
<evidence type="ECO:0000313" key="2">
    <source>
        <dbReference type="EMBL" id="ETN99982.1"/>
    </source>
</evidence>
<dbReference type="Gene3D" id="3.30.40.10">
    <property type="entry name" value="Zinc/RING finger domain, C3HC4 (zinc finger)"/>
    <property type="match status" value="1"/>
</dbReference>
<dbReference type="AlphaFoldDB" id="X6LDC3"/>
<dbReference type="SMART" id="SM00504">
    <property type="entry name" value="Ubox"/>
    <property type="match status" value="1"/>
</dbReference>
<feature type="domain" description="U-box" evidence="1">
    <location>
        <begin position="250"/>
        <end position="320"/>
    </location>
</feature>
<gene>
    <name evidence="2" type="ORF">RFI_37476</name>
</gene>
<reference evidence="2 3" key="1">
    <citation type="journal article" date="2013" name="Curr. Biol.">
        <title>The Genome of the Foraminiferan Reticulomyxa filosa.</title>
        <authorList>
            <person name="Glockner G."/>
            <person name="Hulsmann N."/>
            <person name="Schleicher M."/>
            <person name="Noegel A.A."/>
            <person name="Eichinger L."/>
            <person name="Gallinger C."/>
            <person name="Pawlowski J."/>
            <person name="Sierra R."/>
            <person name="Euteneuer U."/>
            <person name="Pillet L."/>
            <person name="Moustafa A."/>
            <person name="Platzer M."/>
            <person name="Groth M."/>
            <person name="Szafranski K."/>
            <person name="Schliwa M."/>
        </authorList>
    </citation>
    <scope>NUCLEOTIDE SEQUENCE [LARGE SCALE GENOMIC DNA]</scope>
</reference>
<accession>X6LDC3</accession>
<protein>
    <recommendedName>
        <fullName evidence="1">U-box domain-containing protein</fullName>
    </recommendedName>
</protein>
<dbReference type="PROSITE" id="PS51698">
    <property type="entry name" value="U_BOX"/>
    <property type="match status" value="1"/>
</dbReference>
<name>X6LDC3_RETFI</name>
<dbReference type="InterPro" id="IPR045185">
    <property type="entry name" value="PUB22/23/24-like"/>
</dbReference>
<sequence>MNWDDIWSFDGKFQQTKTNDLIRMNDIPSIIKTLLSYQSSIKDDVNIVSKDFEGISKKQKSIQQEIYEKYLEKIKLKNQLDEATSNYTKCIEQYNYLCSIERDILIEKQQKEQQMTSINEIQDFNNKVLEGFNESNDKLQKLIEENQNWIEKEWNELEKKWGEWNSQEISIFIGHTSKCKKSKINQYNKIIKKNKIDGMSLSKMSKNNLIDIFRFETFLQACAIYDSFNEICKKYPMNVIDSDKDVAEQVIPKEYLCPLSNSTMNDPVIASNGITYDRPSIMNQYQSIQNSSSLLISGNLRLFPDYGLRQKIQTFLKNSK</sequence>
<dbReference type="InterPro" id="IPR013083">
    <property type="entry name" value="Znf_RING/FYVE/PHD"/>
</dbReference>
<dbReference type="GO" id="GO:0061630">
    <property type="term" value="F:ubiquitin protein ligase activity"/>
    <property type="evidence" value="ECO:0007669"/>
    <property type="project" value="InterPro"/>
</dbReference>
<evidence type="ECO:0000313" key="3">
    <source>
        <dbReference type="Proteomes" id="UP000023152"/>
    </source>
</evidence>
<keyword evidence="3" id="KW-1185">Reference proteome</keyword>
<dbReference type="EMBL" id="ASPP01042337">
    <property type="protein sequence ID" value="ETN99982.1"/>
    <property type="molecule type" value="Genomic_DNA"/>
</dbReference>
<comment type="caution">
    <text evidence="2">The sequence shown here is derived from an EMBL/GenBank/DDBJ whole genome shotgun (WGS) entry which is preliminary data.</text>
</comment>
<dbReference type="InterPro" id="IPR003613">
    <property type="entry name" value="Ubox_domain"/>
</dbReference>
<organism evidence="2 3">
    <name type="scientific">Reticulomyxa filosa</name>
    <dbReference type="NCBI Taxonomy" id="46433"/>
    <lineage>
        <taxon>Eukaryota</taxon>
        <taxon>Sar</taxon>
        <taxon>Rhizaria</taxon>
        <taxon>Retaria</taxon>
        <taxon>Foraminifera</taxon>
        <taxon>Monothalamids</taxon>
        <taxon>Reticulomyxidae</taxon>
        <taxon>Reticulomyxa</taxon>
    </lineage>
</organism>